<protein>
    <submittedName>
        <fullName evidence="1">Uncharacterized protein</fullName>
    </submittedName>
</protein>
<evidence type="ECO:0000313" key="1">
    <source>
        <dbReference type="EMBL" id="KAK4012250.1"/>
    </source>
</evidence>
<name>A0ABQ9ZI62_9CRUS</name>
<gene>
    <name evidence="1" type="ORF">OUZ56_021351</name>
</gene>
<dbReference type="EMBL" id="JAOYFB010000003">
    <property type="protein sequence ID" value="KAK4012250.1"/>
    <property type="molecule type" value="Genomic_DNA"/>
</dbReference>
<comment type="caution">
    <text evidence="1">The sequence shown here is derived from an EMBL/GenBank/DDBJ whole genome shotgun (WGS) entry which is preliminary data.</text>
</comment>
<organism evidence="1 2">
    <name type="scientific">Daphnia magna</name>
    <dbReference type="NCBI Taxonomy" id="35525"/>
    <lineage>
        <taxon>Eukaryota</taxon>
        <taxon>Metazoa</taxon>
        <taxon>Ecdysozoa</taxon>
        <taxon>Arthropoda</taxon>
        <taxon>Crustacea</taxon>
        <taxon>Branchiopoda</taxon>
        <taxon>Diplostraca</taxon>
        <taxon>Cladocera</taxon>
        <taxon>Anomopoda</taxon>
        <taxon>Daphniidae</taxon>
        <taxon>Daphnia</taxon>
    </lineage>
</organism>
<keyword evidence="2" id="KW-1185">Reference proteome</keyword>
<evidence type="ECO:0000313" key="2">
    <source>
        <dbReference type="Proteomes" id="UP001234178"/>
    </source>
</evidence>
<sequence length="75" mass="9058">MKKKGEKLDKKTGTKKWLVINRMLDRRRNEKERRPSVGCIYWQQSFLRIEAVTTSIPLFPRIPQNYDNYMSMLHS</sequence>
<accession>A0ABQ9ZI62</accession>
<dbReference type="Proteomes" id="UP001234178">
    <property type="component" value="Unassembled WGS sequence"/>
</dbReference>
<reference evidence="1 2" key="1">
    <citation type="journal article" date="2023" name="Nucleic Acids Res.">
        <title>The hologenome of Daphnia magna reveals possible DNA methylation and microbiome-mediated evolution of the host genome.</title>
        <authorList>
            <person name="Chaturvedi A."/>
            <person name="Li X."/>
            <person name="Dhandapani V."/>
            <person name="Marshall H."/>
            <person name="Kissane S."/>
            <person name="Cuenca-Cambronero M."/>
            <person name="Asole G."/>
            <person name="Calvet F."/>
            <person name="Ruiz-Romero M."/>
            <person name="Marangio P."/>
            <person name="Guigo R."/>
            <person name="Rago D."/>
            <person name="Mirbahai L."/>
            <person name="Eastwood N."/>
            <person name="Colbourne J.K."/>
            <person name="Zhou J."/>
            <person name="Mallon E."/>
            <person name="Orsini L."/>
        </authorList>
    </citation>
    <scope>NUCLEOTIDE SEQUENCE [LARGE SCALE GENOMIC DNA]</scope>
    <source>
        <strain evidence="1">LRV0_1</strain>
    </source>
</reference>
<proteinExistence type="predicted"/>